<evidence type="ECO:0000313" key="1">
    <source>
        <dbReference type="EMBL" id="CAA9210051.1"/>
    </source>
</evidence>
<gene>
    <name evidence="1" type="ORF">AVDCRST_MAG57-43</name>
</gene>
<proteinExistence type="predicted"/>
<organism evidence="1">
    <name type="scientific">uncultured Blastococcus sp</name>
    <dbReference type="NCBI Taxonomy" id="217144"/>
    <lineage>
        <taxon>Bacteria</taxon>
        <taxon>Bacillati</taxon>
        <taxon>Actinomycetota</taxon>
        <taxon>Actinomycetes</taxon>
        <taxon>Geodermatophilales</taxon>
        <taxon>Geodermatophilaceae</taxon>
        <taxon>Blastococcus</taxon>
        <taxon>environmental samples</taxon>
    </lineage>
</organism>
<sequence length="81" mass="8633">METYAPTARFVAFTDNAPVELRDVEDLHDADLDAVLADRLADGGYAPVRSVTALARLVVDPGRAALLAHDLSSRAARLAQS</sequence>
<dbReference type="EMBL" id="CADCTI010000006">
    <property type="protein sequence ID" value="CAA9210051.1"/>
    <property type="molecule type" value="Genomic_DNA"/>
</dbReference>
<name>A0A6J4GZD5_9ACTN</name>
<dbReference type="AlphaFoldDB" id="A0A6J4GZD5"/>
<reference evidence="1" key="1">
    <citation type="submission" date="2020-02" db="EMBL/GenBank/DDBJ databases">
        <authorList>
            <person name="Meier V. D."/>
        </authorList>
    </citation>
    <scope>NUCLEOTIDE SEQUENCE</scope>
    <source>
        <strain evidence="1">AVDCRST_MAG57</strain>
    </source>
</reference>
<protein>
    <submittedName>
        <fullName evidence="1">Uncharacterized protein</fullName>
    </submittedName>
</protein>
<accession>A0A6J4GZD5</accession>